<reference evidence="3" key="1">
    <citation type="submission" date="2020-11" db="EMBL/GenBank/DDBJ databases">
        <authorList>
            <person name="Tran Van P."/>
        </authorList>
    </citation>
    <scope>NUCLEOTIDE SEQUENCE</scope>
</reference>
<keyword evidence="2" id="KW-0472">Membrane</keyword>
<gene>
    <name evidence="3" type="ORF">TTEB3V08_LOCUS3221</name>
</gene>
<sequence>MKTFVFNMDKKALEPVYTLCSGIPSVYSLLFWNHLDQDILLCGTKTGAVYTWDLNNARITNKPQFEIGMSPCVSLSNSDDILVTQDKLGSVKLWQETPCSWTEIKSFHLDHTGFCRVDVSNLKDNLAAIPRHKGGLEIYNLKSYEKVTSFNDSDTDIYEQLGELMACKLITISGVTYVIAAYENEELCLWDFRKEGVVSKHKLPGCPTSLEFDNELGKGICGTSSSKIPIFCVDKAGTFSTCPTVKLKCRGSTAFTYYVVVHFVLDLIVLSFPWWYWMSASANILLHQLTKEGPSLHLLWALVAKRRKPSTAVSHTRKNQHRQEKSTIVFQREPTESRAKYHSIPKRSNTEQSKIPLHPRDNQHRAEQNNIIACSVLSRKHCWKMSVMARLLVSLDRFLLDSLLAQEVSQLESSPVT</sequence>
<protein>
    <submittedName>
        <fullName evidence="3">Uncharacterized protein</fullName>
    </submittedName>
</protein>
<dbReference type="SUPFAM" id="SSF50978">
    <property type="entry name" value="WD40 repeat-like"/>
    <property type="match status" value="1"/>
</dbReference>
<evidence type="ECO:0000256" key="1">
    <source>
        <dbReference type="SAM" id="MobiDB-lite"/>
    </source>
</evidence>
<accession>A0A7R9FMB7</accession>
<feature type="transmembrane region" description="Helical" evidence="2">
    <location>
        <begin position="255"/>
        <end position="277"/>
    </location>
</feature>
<dbReference type="AlphaFoldDB" id="A0A7R9FMB7"/>
<dbReference type="InterPro" id="IPR036322">
    <property type="entry name" value="WD40_repeat_dom_sf"/>
</dbReference>
<dbReference type="EMBL" id="OE000824">
    <property type="protein sequence ID" value="CAD7455140.1"/>
    <property type="molecule type" value="Genomic_DNA"/>
</dbReference>
<feature type="region of interest" description="Disordered" evidence="1">
    <location>
        <begin position="336"/>
        <end position="362"/>
    </location>
</feature>
<evidence type="ECO:0000256" key="2">
    <source>
        <dbReference type="SAM" id="Phobius"/>
    </source>
</evidence>
<keyword evidence="2" id="KW-1133">Transmembrane helix</keyword>
<keyword evidence="2" id="KW-0812">Transmembrane</keyword>
<name>A0A7R9FMB7_9NEOP</name>
<dbReference type="Gene3D" id="2.130.10.10">
    <property type="entry name" value="YVTN repeat-like/Quinoprotein amine dehydrogenase"/>
    <property type="match status" value="1"/>
</dbReference>
<dbReference type="InterPro" id="IPR015943">
    <property type="entry name" value="WD40/YVTN_repeat-like_dom_sf"/>
</dbReference>
<evidence type="ECO:0000313" key="3">
    <source>
        <dbReference type="EMBL" id="CAD7455140.1"/>
    </source>
</evidence>
<proteinExistence type="predicted"/>
<organism evidence="3">
    <name type="scientific">Timema tahoe</name>
    <dbReference type="NCBI Taxonomy" id="61484"/>
    <lineage>
        <taxon>Eukaryota</taxon>
        <taxon>Metazoa</taxon>
        <taxon>Ecdysozoa</taxon>
        <taxon>Arthropoda</taxon>
        <taxon>Hexapoda</taxon>
        <taxon>Insecta</taxon>
        <taxon>Pterygota</taxon>
        <taxon>Neoptera</taxon>
        <taxon>Polyneoptera</taxon>
        <taxon>Phasmatodea</taxon>
        <taxon>Timematodea</taxon>
        <taxon>Timematoidea</taxon>
        <taxon>Timematidae</taxon>
        <taxon>Timema</taxon>
    </lineage>
</organism>